<evidence type="ECO:0000313" key="2">
    <source>
        <dbReference type="Proteomes" id="UP000469952"/>
    </source>
</evidence>
<dbReference type="Proteomes" id="UP000469952">
    <property type="component" value="Unassembled WGS sequence"/>
</dbReference>
<organism evidence="1 2">
    <name type="scientific">Leuconostoc mesenteroides</name>
    <dbReference type="NCBI Taxonomy" id="1245"/>
    <lineage>
        <taxon>Bacteria</taxon>
        <taxon>Bacillati</taxon>
        <taxon>Bacillota</taxon>
        <taxon>Bacilli</taxon>
        <taxon>Lactobacillales</taxon>
        <taxon>Lactobacillaceae</taxon>
        <taxon>Leuconostoc</taxon>
    </lineage>
</organism>
<sequence length="117" mass="13421">MSRIPTIPKKWANQQIIYKYPTGTKDKYGKQTVIETIINNCVVQLETIYSGTNNDRQVVANAVVFLYASVANPFLKFDKNSQGNKIVFEGVEYTIKRVVDNRDPLSNEVWSYELEVL</sequence>
<evidence type="ECO:0000313" key="1">
    <source>
        <dbReference type="EMBL" id="MQR27301.1"/>
    </source>
</evidence>
<gene>
    <name evidence="1" type="ORF">GFV13_08515</name>
</gene>
<protein>
    <submittedName>
        <fullName evidence="1">Capsid protein</fullName>
    </submittedName>
</protein>
<dbReference type="RefSeq" id="WP_322741358.1">
    <property type="nucleotide sequence ID" value="NZ_WIPA01000014.1"/>
</dbReference>
<reference evidence="1 2" key="1">
    <citation type="submission" date="2019-10" db="EMBL/GenBank/DDBJ databases">
        <title>WGS of Leuconostoc mesenteroides.</title>
        <authorList>
            <person name="Melo Bolivar J."/>
            <person name="Marino-Ramirez L."/>
            <person name="Villamil Diaz L.M."/>
        </authorList>
    </citation>
    <scope>NUCLEOTIDE SEQUENCE [LARGE SCALE GENOMIC DNA]</scope>
    <source>
        <strain evidence="1 2">M11</strain>
    </source>
</reference>
<dbReference type="EMBL" id="WIPA01000014">
    <property type="protein sequence ID" value="MQR27301.1"/>
    <property type="molecule type" value="Genomic_DNA"/>
</dbReference>
<accession>A0A843Z2M9</accession>
<dbReference type="AlphaFoldDB" id="A0A843Z2M9"/>
<comment type="caution">
    <text evidence="1">The sequence shown here is derived from an EMBL/GenBank/DDBJ whole genome shotgun (WGS) entry which is preliminary data.</text>
</comment>
<proteinExistence type="predicted"/>
<name>A0A843Z2M9_LEUME</name>
<dbReference type="Pfam" id="PF10665">
    <property type="entry name" value="Minor_capsid_1"/>
    <property type="match status" value="1"/>
</dbReference>
<dbReference type="InterPro" id="IPR019612">
    <property type="entry name" value="Minor_capsid_put"/>
</dbReference>